<evidence type="ECO:0000313" key="3">
    <source>
        <dbReference type="Proteomes" id="UP000593892"/>
    </source>
</evidence>
<organism evidence="2 3">
    <name type="scientific">Paludibaculum fermentans</name>
    <dbReference type="NCBI Taxonomy" id="1473598"/>
    <lineage>
        <taxon>Bacteria</taxon>
        <taxon>Pseudomonadati</taxon>
        <taxon>Acidobacteriota</taxon>
        <taxon>Terriglobia</taxon>
        <taxon>Bryobacterales</taxon>
        <taxon>Bryobacteraceae</taxon>
        <taxon>Paludibaculum</taxon>
    </lineage>
</organism>
<evidence type="ECO:0000313" key="2">
    <source>
        <dbReference type="EMBL" id="QOY88216.1"/>
    </source>
</evidence>
<dbReference type="Proteomes" id="UP000593892">
    <property type="component" value="Chromosome"/>
</dbReference>
<dbReference type="EMBL" id="CP063849">
    <property type="protein sequence ID" value="QOY88216.1"/>
    <property type="molecule type" value="Genomic_DNA"/>
</dbReference>
<keyword evidence="3" id="KW-1185">Reference proteome</keyword>
<evidence type="ECO:0000259" key="1">
    <source>
        <dbReference type="SMART" id="SM00891"/>
    </source>
</evidence>
<dbReference type="SUPFAM" id="SSF52980">
    <property type="entry name" value="Restriction endonuclease-like"/>
    <property type="match status" value="1"/>
</dbReference>
<protein>
    <submittedName>
        <fullName evidence="2">ERCC4 domain-containing protein</fullName>
    </submittedName>
</protein>
<dbReference type="KEGG" id="pfer:IRI77_36690"/>
<dbReference type="InterPro" id="IPR011335">
    <property type="entry name" value="Restrct_endonuc-II-like"/>
</dbReference>
<name>A0A7S7NR07_PALFE</name>
<dbReference type="InterPro" id="IPR006166">
    <property type="entry name" value="ERCC4_domain"/>
</dbReference>
<dbReference type="AlphaFoldDB" id="A0A7S7NR07"/>
<dbReference type="Pfam" id="PF02732">
    <property type="entry name" value="ERCC4"/>
    <property type="match status" value="1"/>
</dbReference>
<dbReference type="SMART" id="SM00891">
    <property type="entry name" value="ERCC4"/>
    <property type="match status" value="1"/>
</dbReference>
<gene>
    <name evidence="2" type="ORF">IRI77_36690</name>
</gene>
<dbReference type="GO" id="GO:0006259">
    <property type="term" value="P:DNA metabolic process"/>
    <property type="evidence" value="ECO:0007669"/>
    <property type="project" value="UniProtKB-ARBA"/>
</dbReference>
<dbReference type="GO" id="GO:0004518">
    <property type="term" value="F:nuclease activity"/>
    <property type="evidence" value="ECO:0007669"/>
    <property type="project" value="InterPro"/>
</dbReference>
<accession>A0A7S7NR07</accession>
<sequence>MTVSRSDDGLVPIVVDTREQEPYGFDAGRVRVIRHALPAGDYSLAGMESIVAVERKSLPDFVSTVIHSRTRFYRELSRLGAYRAAAVVVEGNLMDVLSGHYRGGAHPNSLLGSIAAITVDFGVPVFFCSNRQAAARFVEAYLRRIHMRGSA</sequence>
<dbReference type="GO" id="GO:0003677">
    <property type="term" value="F:DNA binding"/>
    <property type="evidence" value="ECO:0007669"/>
    <property type="project" value="InterPro"/>
</dbReference>
<dbReference type="Gene3D" id="3.40.50.10130">
    <property type="match status" value="1"/>
</dbReference>
<feature type="domain" description="ERCC4" evidence="1">
    <location>
        <begin position="12"/>
        <end position="93"/>
    </location>
</feature>
<proteinExistence type="predicted"/>
<reference evidence="2 3" key="1">
    <citation type="submission" date="2020-10" db="EMBL/GenBank/DDBJ databases">
        <title>Complete genome sequence of Paludibaculum fermentans P105T, a facultatively anaerobic acidobacterium capable of dissimilatory Fe(III) reduction.</title>
        <authorList>
            <person name="Dedysh S.N."/>
            <person name="Beletsky A.V."/>
            <person name="Kulichevskaya I.S."/>
            <person name="Mardanov A.V."/>
            <person name="Ravin N.V."/>
        </authorList>
    </citation>
    <scope>NUCLEOTIDE SEQUENCE [LARGE SCALE GENOMIC DNA]</scope>
    <source>
        <strain evidence="2 3">P105</strain>
    </source>
</reference>